<dbReference type="RefSeq" id="WP_092080799.1">
    <property type="nucleotide sequence ID" value="NZ_FOYI01000007.1"/>
</dbReference>
<dbReference type="EMBL" id="FOYI01000007">
    <property type="protein sequence ID" value="SFR12326.1"/>
    <property type="molecule type" value="Genomic_DNA"/>
</dbReference>
<dbReference type="OrthoDB" id="5801125at2"/>
<protein>
    <submittedName>
        <fullName evidence="1">Ca-activated chloride channel family protein</fullName>
    </submittedName>
</protein>
<reference evidence="1 2" key="1">
    <citation type="submission" date="2016-10" db="EMBL/GenBank/DDBJ databases">
        <authorList>
            <person name="de Groot N.N."/>
        </authorList>
    </citation>
    <scope>NUCLEOTIDE SEQUENCE [LARGE SCALE GENOMIC DNA]</scope>
    <source>
        <strain evidence="2">KMM 9023,NRIC 0796,JCM 17311,KCTC 23692</strain>
    </source>
</reference>
<keyword evidence="2" id="KW-1185">Reference proteome</keyword>
<accession>A0A1I6E3Q8</accession>
<evidence type="ECO:0000313" key="1">
    <source>
        <dbReference type="EMBL" id="SFR12326.1"/>
    </source>
</evidence>
<organism evidence="1 2">
    <name type="scientific">Poseidonocella sedimentorum</name>
    <dbReference type="NCBI Taxonomy" id="871652"/>
    <lineage>
        <taxon>Bacteria</taxon>
        <taxon>Pseudomonadati</taxon>
        <taxon>Pseudomonadota</taxon>
        <taxon>Alphaproteobacteria</taxon>
        <taxon>Rhodobacterales</taxon>
        <taxon>Roseobacteraceae</taxon>
        <taxon>Poseidonocella</taxon>
    </lineage>
</organism>
<dbReference type="STRING" id="871652.SAMN04515673_10748"/>
<dbReference type="AlphaFoldDB" id="A0A1I6E3Q8"/>
<proteinExistence type="predicted"/>
<name>A0A1I6E3Q8_9RHOB</name>
<dbReference type="Proteomes" id="UP000199302">
    <property type="component" value="Unassembled WGS sequence"/>
</dbReference>
<evidence type="ECO:0000313" key="2">
    <source>
        <dbReference type="Proteomes" id="UP000199302"/>
    </source>
</evidence>
<sequence length="212" mass="22416">MSRRVSLVLAALALAVITLFGSPTLARLAWLAGMPRAVLLLSDDAGLRGAALYRLGRYAEADALFASVPRGATYNRAASLAATGAHALSVAYYDAVLFADRWDGEARANRAVVQRLVPPVIGEARGHGRIGVIVAEAGTEVAAFDTEDPDAPTVISGVNHRRPVDAQAVRADAGWLDALEDAPGTYLQRRIAAEYDARVEAGVSHPPEPVPW</sequence>
<gene>
    <name evidence="1" type="ORF">SAMN04515673_10748</name>
</gene>